<dbReference type="Gene3D" id="3.20.20.140">
    <property type="entry name" value="Metal-dependent hydrolases"/>
    <property type="match status" value="1"/>
</dbReference>
<dbReference type="EMBL" id="KV441417">
    <property type="protein sequence ID" value="OAF54672.2"/>
    <property type="molecule type" value="Genomic_DNA"/>
</dbReference>
<organism evidence="2">
    <name type="scientific">Pseudogymnoascus destructans</name>
    <dbReference type="NCBI Taxonomy" id="655981"/>
    <lineage>
        <taxon>Eukaryota</taxon>
        <taxon>Fungi</taxon>
        <taxon>Dikarya</taxon>
        <taxon>Ascomycota</taxon>
        <taxon>Pezizomycotina</taxon>
        <taxon>Leotiomycetes</taxon>
        <taxon>Thelebolales</taxon>
        <taxon>Thelebolaceae</taxon>
        <taxon>Pseudogymnoascus</taxon>
    </lineage>
</organism>
<dbReference type="VEuPathDB" id="FungiDB:GMDG_01076"/>
<evidence type="ECO:0000259" key="1">
    <source>
        <dbReference type="Pfam" id="PF04909"/>
    </source>
</evidence>
<feature type="domain" description="Amidohydrolase-related" evidence="1">
    <location>
        <begin position="57"/>
        <end position="330"/>
    </location>
</feature>
<proteinExistence type="predicted"/>
<evidence type="ECO:0000313" key="2">
    <source>
        <dbReference type="EMBL" id="OAF54672.2"/>
    </source>
</evidence>
<reference evidence="2" key="1">
    <citation type="submission" date="2016-03" db="EMBL/GenBank/DDBJ databases">
        <title>Updated assembly of Pseudogymnoascus destructans, the fungus causing white-nose syndrome of bats.</title>
        <authorList>
            <person name="Palmer J.M."/>
            <person name="Drees K.P."/>
            <person name="Foster J.T."/>
            <person name="Lindner D.L."/>
        </authorList>
    </citation>
    <scope>NUCLEOTIDE SEQUENCE [LARGE SCALE GENOMIC DNA]</scope>
    <source>
        <strain evidence="2">20631-21</strain>
    </source>
</reference>
<name>A0A176ZZK8_9PEZI</name>
<dbReference type="GO" id="GO:0016787">
    <property type="term" value="F:hydrolase activity"/>
    <property type="evidence" value="ECO:0007669"/>
    <property type="project" value="InterPro"/>
</dbReference>
<dbReference type="AlphaFoldDB" id="A0A176ZZK8"/>
<protein>
    <recommendedName>
        <fullName evidence="1">Amidohydrolase-related domain-containing protein</fullName>
    </recommendedName>
</protein>
<dbReference type="Proteomes" id="UP000077154">
    <property type="component" value="Unassembled WGS sequence"/>
</dbReference>
<dbReference type="InterPro" id="IPR052358">
    <property type="entry name" value="Aro_Compnd_Degr_Hydrolases"/>
</dbReference>
<dbReference type="SUPFAM" id="SSF51556">
    <property type="entry name" value="Metallo-dependent hydrolases"/>
    <property type="match status" value="1"/>
</dbReference>
<sequence length="336" mass="37857">MIISVIGLARSIMRRFMRPIFFLARASSWRQYWTGSRPTQKASIRELLLQKIPHKSWDSHMHVVDPTQYPLAEGAQYTPQPHLLSDALTFESTLGIYKIVLVQPSIYGNDNSCMLDALRRIGPQNGRAVVTFDPKSINSLTLDVWQRIGVRGVRINLQSVSQQMDPVELTATLQQYADIIRPYGWVLQLYVPLNTATVLETVVPKLGVKVCLDHFGCPTLSGTFGYPVAGDPYSLPGFTSLVNLLSQGSTYLKMSAPYRLSPDAGHLDLEPMAKELLRVAPNQIVFASDWPHTRYEGLDIKPFVESVVEWCGDDNTLIERIFKYNAEDLWSVSNEK</sequence>
<accession>A0A176ZZK8</accession>
<gene>
    <name evidence="2" type="ORF">VC83_08859</name>
</gene>
<dbReference type="Pfam" id="PF04909">
    <property type="entry name" value="Amidohydro_2"/>
    <property type="match status" value="1"/>
</dbReference>
<dbReference type="InterPro" id="IPR032466">
    <property type="entry name" value="Metal_Hydrolase"/>
</dbReference>
<dbReference type="OrthoDB" id="2135488at2759"/>
<dbReference type="RefSeq" id="XP_024319976.1">
    <property type="nucleotide sequence ID" value="XM_024472402.1"/>
</dbReference>
<dbReference type="PANTHER" id="PTHR35563">
    <property type="entry name" value="BARREL METAL-DEPENDENT HYDROLASE, PUTATIVE (AFU_ORTHOLOGUE AFUA_1G16240)-RELATED"/>
    <property type="match status" value="1"/>
</dbReference>
<dbReference type="InterPro" id="IPR006680">
    <property type="entry name" value="Amidohydro-rel"/>
</dbReference>
<dbReference type="GeneID" id="36291898"/>
<dbReference type="PANTHER" id="PTHR35563:SF2">
    <property type="entry name" value="BARREL METAL-DEPENDENT HYDROLASE, PUTATIVE (AFU_ORTHOLOGUE AFUA_1G16240)-RELATED"/>
    <property type="match status" value="1"/>
</dbReference>
<dbReference type="eggNOG" id="ENOG502S92K">
    <property type="taxonomic scope" value="Eukaryota"/>
</dbReference>